<comment type="caution">
    <text evidence="1">The sequence shown here is derived from an EMBL/GenBank/DDBJ whole genome shotgun (WGS) entry which is preliminary data.</text>
</comment>
<reference evidence="1 2" key="1">
    <citation type="submission" date="2020-07" db="EMBL/GenBank/DDBJ databases">
        <title>Thermogemmata thermophila gen. nov., sp. nov., a novel moderate thermophilic planctomycete from a Kamchatka hot spring.</title>
        <authorList>
            <person name="Elcheninov A.G."/>
            <person name="Podosokorskaya O.A."/>
            <person name="Kovaleva O.L."/>
            <person name="Novikov A."/>
            <person name="Bonch-Osmolovskaya E.A."/>
            <person name="Toshchakov S.V."/>
            <person name="Kublanov I.V."/>
        </authorList>
    </citation>
    <scope>NUCLEOTIDE SEQUENCE [LARGE SCALE GENOMIC DNA]</scope>
    <source>
        <strain evidence="1 2">2918</strain>
    </source>
</reference>
<keyword evidence="2" id="KW-1185">Reference proteome</keyword>
<name>A0A7V8VAX0_9BACT</name>
<sequence length="112" mass="13210">MADRDLPRDRKFVTFRLLPDDRELLQNLGRGRADIPDRHAALLELVGIVQRQEYPEEQPEPERRSIRLGIPTELDEAIKAEAERTGSTYISLLLRAAREYRRRHPLRRGRRD</sequence>
<gene>
    <name evidence="1" type="ORF">H0921_00660</name>
</gene>
<protein>
    <submittedName>
        <fullName evidence="1">Uncharacterized protein</fullName>
    </submittedName>
</protein>
<accession>A0A7V8VAX0</accession>
<dbReference type="RefSeq" id="WP_194536102.1">
    <property type="nucleotide sequence ID" value="NZ_JACEFB010000001.1"/>
</dbReference>
<evidence type="ECO:0000313" key="2">
    <source>
        <dbReference type="Proteomes" id="UP000542342"/>
    </source>
</evidence>
<organism evidence="1 2">
    <name type="scientific">Thermogemmata fonticola</name>
    <dbReference type="NCBI Taxonomy" id="2755323"/>
    <lineage>
        <taxon>Bacteria</taxon>
        <taxon>Pseudomonadati</taxon>
        <taxon>Planctomycetota</taxon>
        <taxon>Planctomycetia</taxon>
        <taxon>Gemmatales</taxon>
        <taxon>Gemmataceae</taxon>
        <taxon>Thermogemmata</taxon>
    </lineage>
</organism>
<dbReference type="Proteomes" id="UP000542342">
    <property type="component" value="Unassembled WGS sequence"/>
</dbReference>
<dbReference type="AlphaFoldDB" id="A0A7V8VAX0"/>
<dbReference type="EMBL" id="JACEFB010000001">
    <property type="protein sequence ID" value="MBA2224668.1"/>
    <property type="molecule type" value="Genomic_DNA"/>
</dbReference>
<proteinExistence type="predicted"/>
<evidence type="ECO:0000313" key="1">
    <source>
        <dbReference type="EMBL" id="MBA2224668.1"/>
    </source>
</evidence>